<feature type="transmembrane region" description="Helical" evidence="7">
    <location>
        <begin position="176"/>
        <end position="203"/>
    </location>
</feature>
<dbReference type="OrthoDB" id="10021397at2759"/>
<dbReference type="InterPro" id="IPR011701">
    <property type="entry name" value="MFS"/>
</dbReference>
<evidence type="ECO:0000256" key="6">
    <source>
        <dbReference type="SAM" id="MobiDB-lite"/>
    </source>
</evidence>
<feature type="transmembrane region" description="Helical" evidence="7">
    <location>
        <begin position="381"/>
        <end position="401"/>
    </location>
</feature>
<proteinExistence type="inferred from homology"/>
<dbReference type="SUPFAM" id="SSF103473">
    <property type="entry name" value="MFS general substrate transporter"/>
    <property type="match status" value="1"/>
</dbReference>
<feature type="region of interest" description="Disordered" evidence="6">
    <location>
        <begin position="487"/>
        <end position="506"/>
    </location>
</feature>
<reference evidence="9" key="1">
    <citation type="journal article" date="2020" name="Stud. Mycol.">
        <title>101 Dothideomycetes genomes: a test case for predicting lifestyles and emergence of pathogens.</title>
        <authorList>
            <person name="Haridas S."/>
            <person name="Albert R."/>
            <person name="Binder M."/>
            <person name="Bloem J."/>
            <person name="Labutti K."/>
            <person name="Salamov A."/>
            <person name="Andreopoulos B."/>
            <person name="Baker S."/>
            <person name="Barry K."/>
            <person name="Bills G."/>
            <person name="Bluhm B."/>
            <person name="Cannon C."/>
            <person name="Castanera R."/>
            <person name="Culley D."/>
            <person name="Daum C."/>
            <person name="Ezra D."/>
            <person name="Gonzalez J."/>
            <person name="Henrissat B."/>
            <person name="Kuo A."/>
            <person name="Liang C."/>
            <person name="Lipzen A."/>
            <person name="Lutzoni F."/>
            <person name="Magnuson J."/>
            <person name="Mondo S."/>
            <person name="Nolan M."/>
            <person name="Ohm R."/>
            <person name="Pangilinan J."/>
            <person name="Park H.-J."/>
            <person name="Ramirez L."/>
            <person name="Alfaro M."/>
            <person name="Sun H."/>
            <person name="Tritt A."/>
            <person name="Yoshinaga Y."/>
            <person name="Zwiers L.-H."/>
            <person name="Turgeon B."/>
            <person name="Goodwin S."/>
            <person name="Spatafora J."/>
            <person name="Crous P."/>
            <person name="Grigoriev I."/>
        </authorList>
    </citation>
    <scope>NUCLEOTIDE SEQUENCE</scope>
    <source>
        <strain evidence="9">CBS 121410</strain>
    </source>
</reference>
<comment type="similarity">
    <text evidence="2">Belongs to the major facilitator superfamily. TCR/Tet family.</text>
</comment>
<dbReference type="PANTHER" id="PTHR23501:SF193">
    <property type="entry name" value="MULTIDRUG TRANSPORTER, PUTATIVE (AFU_ORTHOLOGUE AFUA_8G00940)-RELATED"/>
    <property type="match status" value="1"/>
</dbReference>
<dbReference type="Proteomes" id="UP000799776">
    <property type="component" value="Unassembled WGS sequence"/>
</dbReference>
<keyword evidence="5 7" id="KW-0472">Membrane</keyword>
<dbReference type="GO" id="GO:0022857">
    <property type="term" value="F:transmembrane transporter activity"/>
    <property type="evidence" value="ECO:0007669"/>
    <property type="project" value="InterPro"/>
</dbReference>
<feature type="transmembrane region" description="Helical" evidence="7">
    <location>
        <begin position="54"/>
        <end position="74"/>
    </location>
</feature>
<dbReference type="EMBL" id="ML978748">
    <property type="protein sequence ID" value="KAF2084028.1"/>
    <property type="molecule type" value="Genomic_DNA"/>
</dbReference>
<dbReference type="InterPro" id="IPR020846">
    <property type="entry name" value="MFS_dom"/>
</dbReference>
<feature type="transmembrane region" description="Helical" evidence="7">
    <location>
        <begin position="143"/>
        <end position="164"/>
    </location>
</feature>
<evidence type="ECO:0000256" key="4">
    <source>
        <dbReference type="ARBA" id="ARBA00022989"/>
    </source>
</evidence>
<feature type="transmembrane region" description="Helical" evidence="7">
    <location>
        <begin position="456"/>
        <end position="476"/>
    </location>
</feature>
<feature type="transmembrane region" description="Helical" evidence="7">
    <location>
        <begin position="349"/>
        <end position="369"/>
    </location>
</feature>
<evidence type="ECO:0000256" key="2">
    <source>
        <dbReference type="ARBA" id="ARBA00007520"/>
    </source>
</evidence>
<evidence type="ECO:0000256" key="7">
    <source>
        <dbReference type="SAM" id="Phobius"/>
    </source>
</evidence>
<name>A0A9P4LWH7_9PEZI</name>
<comment type="caution">
    <text evidence="9">The sequence shown here is derived from an EMBL/GenBank/DDBJ whole genome shotgun (WGS) entry which is preliminary data.</text>
</comment>
<dbReference type="FunFam" id="1.20.1250.20:FF:000196">
    <property type="entry name" value="MFS toxin efflux pump (AflT)"/>
    <property type="match status" value="1"/>
</dbReference>
<evidence type="ECO:0000256" key="5">
    <source>
        <dbReference type="ARBA" id="ARBA00023136"/>
    </source>
</evidence>
<feature type="transmembrane region" description="Helical" evidence="7">
    <location>
        <begin position="215"/>
        <end position="234"/>
    </location>
</feature>
<feature type="compositionally biased region" description="Polar residues" evidence="6">
    <location>
        <begin position="494"/>
        <end position="506"/>
    </location>
</feature>
<evidence type="ECO:0000256" key="1">
    <source>
        <dbReference type="ARBA" id="ARBA00004141"/>
    </source>
</evidence>
<dbReference type="Pfam" id="PF07690">
    <property type="entry name" value="MFS_1"/>
    <property type="match status" value="1"/>
</dbReference>
<evidence type="ECO:0000259" key="8">
    <source>
        <dbReference type="PROSITE" id="PS50850"/>
    </source>
</evidence>
<protein>
    <submittedName>
        <fullName evidence="9">MFS transporter</fullName>
    </submittedName>
</protein>
<gene>
    <name evidence="9" type="ORF">K490DRAFT_69217</name>
</gene>
<organism evidence="9 10">
    <name type="scientific">Saccharata proteae CBS 121410</name>
    <dbReference type="NCBI Taxonomy" id="1314787"/>
    <lineage>
        <taxon>Eukaryota</taxon>
        <taxon>Fungi</taxon>
        <taxon>Dikarya</taxon>
        <taxon>Ascomycota</taxon>
        <taxon>Pezizomycotina</taxon>
        <taxon>Dothideomycetes</taxon>
        <taxon>Dothideomycetes incertae sedis</taxon>
        <taxon>Botryosphaeriales</taxon>
        <taxon>Saccharataceae</taxon>
        <taxon>Saccharata</taxon>
    </lineage>
</organism>
<feature type="transmembrane region" description="Helical" evidence="7">
    <location>
        <begin position="254"/>
        <end position="279"/>
    </location>
</feature>
<accession>A0A9P4LWH7</accession>
<feature type="transmembrane region" description="Helical" evidence="7">
    <location>
        <begin position="80"/>
        <end position="105"/>
    </location>
</feature>
<feature type="domain" description="Major facilitator superfamily (MFS) profile" evidence="8">
    <location>
        <begin position="1"/>
        <end position="506"/>
    </location>
</feature>
<feature type="transmembrane region" description="Helical" evidence="7">
    <location>
        <begin position="112"/>
        <end position="131"/>
    </location>
</feature>
<dbReference type="InterPro" id="IPR036259">
    <property type="entry name" value="MFS_trans_sf"/>
</dbReference>
<evidence type="ECO:0000313" key="10">
    <source>
        <dbReference type="Proteomes" id="UP000799776"/>
    </source>
</evidence>
<dbReference type="PROSITE" id="PS50850">
    <property type="entry name" value="MFS"/>
    <property type="match status" value="1"/>
</dbReference>
<keyword evidence="4 7" id="KW-1133">Transmembrane helix</keyword>
<comment type="subcellular location">
    <subcellularLocation>
        <location evidence="1">Membrane</location>
        <topology evidence="1">Multi-pass membrane protein</topology>
    </subcellularLocation>
</comment>
<dbReference type="GO" id="GO:0005886">
    <property type="term" value="C:plasma membrane"/>
    <property type="evidence" value="ECO:0007669"/>
    <property type="project" value="TreeGrafter"/>
</dbReference>
<evidence type="ECO:0000313" key="9">
    <source>
        <dbReference type="EMBL" id="KAF2084028.1"/>
    </source>
</evidence>
<feature type="transmembrane region" description="Helical" evidence="7">
    <location>
        <begin position="291"/>
        <end position="311"/>
    </location>
</feature>
<sequence length="506" mass="54635">MMLDLSIIATAVPWITKEFESLLDVGWYGSSYQLASASLQPLTGKMYTYFRTKWTFFTFFFIFELGSLLCGIAQSSKMLIVARAVAGLGAAGLMNGGLTIVAACLPNHKRPSAMGLMIAIGQLGQACGPLIGGAFTEKVSWRWCFYINLPIGGLIIALIGFIYIPERTTKPPFRSILTTLVTTLDLPGFVIFAPAAIMFFLALQYGGNKYAWDSATVISLFVGSGLTFILFMCWEYRKGEEAMIPFSMLRQRIVWASCATMFFLIGVLSCAAYYLPIYFQAVLGASPIRSGVLYLPNILLHITMSMTSGILVQRLGYYLPWVVSGSAISATAYGLLSMLTPTYPAAKRIGYQILAGFGCGCAATMPFIATQSLISTPRIPVAMGILIFCQNFGGATFLTLAETDFSQSLKVALKKYAPGSDASAIISLGATGFRDVVNKEELPGILEAYSEACDNIFLLVCGLSAGAFLCAWGMGWGDVRKGKKGMVEGREQGTAENRANGETTTV</sequence>
<keyword evidence="3 7" id="KW-0812">Transmembrane</keyword>
<dbReference type="AlphaFoldDB" id="A0A9P4LWH7"/>
<dbReference type="Gene3D" id="1.20.1250.20">
    <property type="entry name" value="MFS general substrate transporter like domains"/>
    <property type="match status" value="2"/>
</dbReference>
<evidence type="ECO:0000256" key="3">
    <source>
        <dbReference type="ARBA" id="ARBA00022692"/>
    </source>
</evidence>
<keyword evidence="10" id="KW-1185">Reference proteome</keyword>
<feature type="transmembrane region" description="Helical" evidence="7">
    <location>
        <begin position="318"/>
        <end position="337"/>
    </location>
</feature>
<dbReference type="PANTHER" id="PTHR23501">
    <property type="entry name" value="MAJOR FACILITATOR SUPERFAMILY"/>
    <property type="match status" value="1"/>
</dbReference>